<feature type="transmembrane region" description="Helical" evidence="1">
    <location>
        <begin position="175"/>
        <end position="195"/>
    </location>
</feature>
<keyword evidence="1" id="KW-0812">Transmembrane</keyword>
<sequence length="412" mass="46351">MDMLVWVEWAVLVVSMVVGVVGGVNAIRVFVYGRRHLWKVIGGTLGCLVRNALFLAMAKCALSKQIEPSINQYMEDGLTVGLEVFWGSRCNLAFLQELFGFELLVIVTAMQFLVHSLIMTGLDVYIGYGTKIVGSVFGEQPGQVRKYYVFTLTIKLVRIIGVVGLSVGFDASHTTFLKLLATACTCWMVVTTFGHSPFCVRPPLRTLLYNQTMLDSKVLGTIKNTLDSARIYMYDIIESPEAIYFGEGPIVVFSDMATVYVLISTKKLGKPEECLALPRLVLHHVIEWNLGYKTKIVFVWECLDNLRIVMYCACIVFFVEMFPPHTSLFARYVIVDGLNGLATQVIAMWFAYWVAYCEKTIHREMGKAETPGEEVSSLQMGAFSLKRLLGDTNLDLFRYYTKEEVRTGTVAR</sequence>
<evidence type="ECO:0000256" key="1">
    <source>
        <dbReference type="SAM" id="Phobius"/>
    </source>
</evidence>
<dbReference type="Proteomes" id="UP000185944">
    <property type="component" value="Unassembled WGS sequence"/>
</dbReference>
<gene>
    <name evidence="2" type="ORF">NEDG_00804</name>
</gene>
<evidence type="ECO:0000313" key="2">
    <source>
        <dbReference type="EMBL" id="OAG29671.1"/>
    </source>
</evidence>
<dbReference type="GeneID" id="93647154"/>
<keyword evidence="1" id="KW-0472">Membrane</keyword>
<feature type="transmembrane region" description="Helical" evidence="1">
    <location>
        <begin position="329"/>
        <end position="355"/>
    </location>
</feature>
<evidence type="ECO:0000313" key="3">
    <source>
        <dbReference type="Proteomes" id="UP000185944"/>
    </source>
</evidence>
<organism evidence="2 3">
    <name type="scientific">Nematocida displodere</name>
    <dbReference type="NCBI Taxonomy" id="1805483"/>
    <lineage>
        <taxon>Eukaryota</taxon>
        <taxon>Fungi</taxon>
        <taxon>Fungi incertae sedis</taxon>
        <taxon>Microsporidia</taxon>
        <taxon>Nematocida</taxon>
    </lineage>
</organism>
<dbReference type="VEuPathDB" id="MicrosporidiaDB:NEDG_00804"/>
<reference evidence="2 3" key="1">
    <citation type="submission" date="2016-02" db="EMBL/GenBank/DDBJ databases">
        <title>Discovery of a natural microsporidian pathogen with a broad tissue tropism in Caenorhabditis elegans.</title>
        <authorList>
            <person name="Luallen R.J."/>
            <person name="Reinke A.W."/>
            <person name="Tong L."/>
            <person name="Botts M.R."/>
            <person name="Felix M.-A."/>
            <person name="Troemel E.R."/>
        </authorList>
    </citation>
    <scope>NUCLEOTIDE SEQUENCE [LARGE SCALE GENOMIC DNA]</scope>
    <source>
        <strain evidence="2 3">JUm2807</strain>
    </source>
</reference>
<keyword evidence="3" id="KW-1185">Reference proteome</keyword>
<feature type="transmembrane region" description="Helical" evidence="1">
    <location>
        <begin position="305"/>
        <end position="323"/>
    </location>
</feature>
<proteinExistence type="predicted"/>
<feature type="transmembrane region" description="Helical" evidence="1">
    <location>
        <begin position="147"/>
        <end position="169"/>
    </location>
</feature>
<protein>
    <submittedName>
        <fullName evidence="2">Uncharacterized protein</fullName>
    </submittedName>
</protein>
<feature type="transmembrane region" description="Helical" evidence="1">
    <location>
        <begin position="6"/>
        <end position="30"/>
    </location>
</feature>
<feature type="transmembrane region" description="Helical" evidence="1">
    <location>
        <begin position="103"/>
        <end position="126"/>
    </location>
</feature>
<comment type="caution">
    <text evidence="2">The sequence shown here is derived from an EMBL/GenBank/DDBJ whole genome shotgun (WGS) entry which is preliminary data.</text>
</comment>
<keyword evidence="1" id="KW-1133">Transmembrane helix</keyword>
<dbReference type="EMBL" id="LTDL01000040">
    <property type="protein sequence ID" value="OAG29671.1"/>
    <property type="molecule type" value="Genomic_DNA"/>
</dbReference>
<accession>A0A177EDT8</accession>
<name>A0A177EDT8_9MICR</name>
<dbReference type="AlphaFoldDB" id="A0A177EDT8"/>
<dbReference type="RefSeq" id="XP_067544319.1">
    <property type="nucleotide sequence ID" value="XM_067688222.1"/>
</dbReference>